<dbReference type="EMBL" id="HACG01038759">
    <property type="protein sequence ID" value="CEK85624.1"/>
    <property type="molecule type" value="Transcribed_RNA"/>
</dbReference>
<dbReference type="AlphaFoldDB" id="A0A0B7AXA9"/>
<evidence type="ECO:0000313" key="1">
    <source>
        <dbReference type="EMBL" id="CEK85624.1"/>
    </source>
</evidence>
<reference evidence="1" key="1">
    <citation type="submission" date="2014-12" db="EMBL/GenBank/DDBJ databases">
        <title>Insight into the proteome of Arion vulgaris.</title>
        <authorList>
            <person name="Aradska J."/>
            <person name="Bulat T."/>
            <person name="Smidak R."/>
            <person name="Sarate P."/>
            <person name="Gangsoo J."/>
            <person name="Sialana F."/>
            <person name="Bilban M."/>
            <person name="Lubec G."/>
        </authorList>
    </citation>
    <scope>NUCLEOTIDE SEQUENCE</scope>
    <source>
        <tissue evidence="1">Skin</tissue>
    </source>
</reference>
<gene>
    <name evidence="1" type="primary">ORF149228</name>
</gene>
<sequence length="54" mass="6048">MMSNLLYTESSHSLCYHICDPFSGLTSKAIVTSHSKIAQFTSRMELLGYYSSIP</sequence>
<protein>
    <submittedName>
        <fullName evidence="1">Uncharacterized protein</fullName>
    </submittedName>
</protein>
<organism evidence="1">
    <name type="scientific">Arion vulgaris</name>
    <dbReference type="NCBI Taxonomy" id="1028688"/>
    <lineage>
        <taxon>Eukaryota</taxon>
        <taxon>Metazoa</taxon>
        <taxon>Spiralia</taxon>
        <taxon>Lophotrochozoa</taxon>
        <taxon>Mollusca</taxon>
        <taxon>Gastropoda</taxon>
        <taxon>Heterobranchia</taxon>
        <taxon>Euthyneura</taxon>
        <taxon>Panpulmonata</taxon>
        <taxon>Eupulmonata</taxon>
        <taxon>Stylommatophora</taxon>
        <taxon>Helicina</taxon>
        <taxon>Arionoidea</taxon>
        <taxon>Arionidae</taxon>
        <taxon>Arion</taxon>
    </lineage>
</organism>
<accession>A0A0B7AXA9</accession>
<proteinExistence type="predicted"/>
<name>A0A0B7AXA9_9EUPU</name>